<protein>
    <submittedName>
        <fullName evidence="3">Uncharacterized protein</fullName>
    </submittedName>
</protein>
<organism evidence="3 4">
    <name type="scientific">Pleurodeles waltl</name>
    <name type="common">Iberian ribbed newt</name>
    <dbReference type="NCBI Taxonomy" id="8319"/>
    <lineage>
        <taxon>Eukaryota</taxon>
        <taxon>Metazoa</taxon>
        <taxon>Chordata</taxon>
        <taxon>Craniata</taxon>
        <taxon>Vertebrata</taxon>
        <taxon>Euteleostomi</taxon>
        <taxon>Amphibia</taxon>
        <taxon>Batrachia</taxon>
        <taxon>Caudata</taxon>
        <taxon>Salamandroidea</taxon>
        <taxon>Salamandridae</taxon>
        <taxon>Pleurodelinae</taxon>
        <taxon>Pleurodeles</taxon>
    </lineage>
</organism>
<feature type="compositionally biased region" description="Polar residues" evidence="2">
    <location>
        <begin position="9"/>
        <end position="20"/>
    </location>
</feature>
<evidence type="ECO:0000256" key="2">
    <source>
        <dbReference type="SAM" id="MobiDB-lite"/>
    </source>
</evidence>
<dbReference type="EMBL" id="JANPWB010000001">
    <property type="protein sequence ID" value="KAJ1216501.1"/>
    <property type="molecule type" value="Genomic_DNA"/>
</dbReference>
<keyword evidence="4" id="KW-1185">Reference proteome</keyword>
<feature type="region of interest" description="Disordered" evidence="2">
    <location>
        <begin position="1"/>
        <end position="38"/>
    </location>
</feature>
<sequence length="126" mass="13453">MGKERTAKGAQQTRMDQFTAQRVGGGSQREPNGPTEKACEPTGAEILGAIEASGQVVQAQIAAMAMDVNLLRADLRVVVERSVATEQQMNGIQTDIDDLKATVAALEAKTRRLEDTDSLPLKTQAS</sequence>
<evidence type="ECO:0000313" key="3">
    <source>
        <dbReference type="EMBL" id="KAJ1216501.1"/>
    </source>
</evidence>
<feature type="coiled-coil region" evidence="1">
    <location>
        <begin position="89"/>
        <end position="116"/>
    </location>
</feature>
<proteinExistence type="predicted"/>
<accession>A0AAV7WUC9</accession>
<evidence type="ECO:0000313" key="4">
    <source>
        <dbReference type="Proteomes" id="UP001066276"/>
    </source>
</evidence>
<name>A0AAV7WUC9_PLEWA</name>
<gene>
    <name evidence="3" type="ORF">NDU88_004102</name>
</gene>
<comment type="caution">
    <text evidence="3">The sequence shown here is derived from an EMBL/GenBank/DDBJ whole genome shotgun (WGS) entry which is preliminary data.</text>
</comment>
<dbReference type="Proteomes" id="UP001066276">
    <property type="component" value="Chromosome 1_1"/>
</dbReference>
<evidence type="ECO:0000256" key="1">
    <source>
        <dbReference type="SAM" id="Coils"/>
    </source>
</evidence>
<dbReference type="AlphaFoldDB" id="A0AAV7WUC9"/>
<reference evidence="3" key="1">
    <citation type="journal article" date="2022" name="bioRxiv">
        <title>Sequencing and chromosome-scale assembly of the giantPleurodeles waltlgenome.</title>
        <authorList>
            <person name="Brown T."/>
            <person name="Elewa A."/>
            <person name="Iarovenko S."/>
            <person name="Subramanian E."/>
            <person name="Araus A.J."/>
            <person name="Petzold A."/>
            <person name="Susuki M."/>
            <person name="Suzuki K.-i.T."/>
            <person name="Hayashi T."/>
            <person name="Toyoda A."/>
            <person name="Oliveira C."/>
            <person name="Osipova E."/>
            <person name="Leigh N.D."/>
            <person name="Simon A."/>
            <person name="Yun M.H."/>
        </authorList>
    </citation>
    <scope>NUCLEOTIDE SEQUENCE</scope>
    <source>
        <strain evidence="3">20211129_DDA</strain>
        <tissue evidence="3">Liver</tissue>
    </source>
</reference>
<keyword evidence="1" id="KW-0175">Coiled coil</keyword>